<feature type="transmembrane region" description="Helical" evidence="1">
    <location>
        <begin position="12"/>
        <end position="31"/>
    </location>
</feature>
<name>A0A6I8ULP8_DROPS</name>
<dbReference type="InParanoid" id="A0A6I8ULP8"/>
<dbReference type="OMA" id="VTIVMIP"/>
<dbReference type="AlphaFoldDB" id="A0A6I8ULP8"/>
<dbReference type="Bgee" id="FBgn0074059">
    <property type="expression patterns" value="Expressed in male reproductive system and 3 other cell types or tissues"/>
</dbReference>
<evidence type="ECO:0000256" key="1">
    <source>
        <dbReference type="SAM" id="Phobius"/>
    </source>
</evidence>
<keyword evidence="1" id="KW-1133">Transmembrane helix</keyword>
<organism evidence="2 3">
    <name type="scientific">Drosophila pseudoobscura pseudoobscura</name>
    <name type="common">Fruit fly</name>
    <dbReference type="NCBI Taxonomy" id="46245"/>
    <lineage>
        <taxon>Eukaryota</taxon>
        <taxon>Metazoa</taxon>
        <taxon>Ecdysozoa</taxon>
        <taxon>Arthropoda</taxon>
        <taxon>Hexapoda</taxon>
        <taxon>Insecta</taxon>
        <taxon>Pterygota</taxon>
        <taxon>Neoptera</taxon>
        <taxon>Endopterygota</taxon>
        <taxon>Diptera</taxon>
        <taxon>Brachycera</taxon>
        <taxon>Muscomorpha</taxon>
        <taxon>Ephydroidea</taxon>
        <taxon>Drosophilidae</taxon>
        <taxon>Drosophila</taxon>
        <taxon>Sophophora</taxon>
    </lineage>
</organism>
<reference evidence="3" key="2">
    <citation type="submission" date="2025-08" db="UniProtKB">
        <authorList>
            <consortium name="RefSeq"/>
        </authorList>
    </citation>
    <scope>IDENTIFICATION</scope>
    <source>
        <strain evidence="3">MV-25-SWS-2005</strain>
        <tissue evidence="3">Whole body</tissue>
    </source>
</reference>
<dbReference type="KEGG" id="dpo:4800263"/>
<dbReference type="Proteomes" id="UP000001819">
    <property type="component" value="Chromosome 2"/>
</dbReference>
<dbReference type="GeneID" id="4800263"/>
<dbReference type="RefSeq" id="XP_001357538.2">
    <property type="nucleotide sequence ID" value="XM_001357502.4"/>
</dbReference>
<proteinExistence type="predicted"/>
<keyword evidence="1" id="KW-0472">Membrane</keyword>
<accession>A0A6I8ULP8</accession>
<evidence type="ECO:0000313" key="3">
    <source>
        <dbReference type="RefSeq" id="XP_001357538.2"/>
    </source>
</evidence>
<evidence type="ECO:0000313" key="2">
    <source>
        <dbReference type="Proteomes" id="UP000001819"/>
    </source>
</evidence>
<sequence>MPKQPSFVSRNLVTIVMVPSLIGIHLGWGYMQNNRKLVTESEQIDLPPVTFARFVWNKIAGGRDQTTAETQQTSSAK</sequence>
<gene>
    <name evidence="3" type="primary">LOC4800263</name>
</gene>
<keyword evidence="2" id="KW-1185">Reference proteome</keyword>
<keyword evidence="1" id="KW-0812">Transmembrane</keyword>
<reference evidence="2" key="1">
    <citation type="submission" date="2024-06" db="UniProtKB">
        <authorList>
            <consortium name="RefSeq"/>
        </authorList>
    </citation>
    <scope>NUCLEOTIDE SEQUENCE [LARGE SCALE GENOMIC DNA]</scope>
    <source>
        <strain evidence="2">MV2-25</strain>
    </source>
</reference>
<protein>
    <submittedName>
        <fullName evidence="3">Uncharacterized protein</fullName>
    </submittedName>
</protein>